<dbReference type="SUPFAM" id="SSF52309">
    <property type="entry name" value="N-(deoxy)ribosyltransferase-like"/>
    <property type="match status" value="1"/>
</dbReference>
<sequence>MSATDSRNIQNLPPPWLREKVEITLPQAPSNSKPHADFQTIIAQNTLSVKEQPSVFLAGSIEMGKAIQWQNNMTDHLKHAAVTVLNPRCGNWDPNTVSDISDPTFRGQVEWELEAMNKATVIAMYLDENTVSPISLLELGLFATSGKLVVCCPKAFWRKGNVQVMAKAYGFSLLETYEEFLPVVKERLGIKTE</sequence>
<dbReference type="InterPro" id="IPR039470">
    <property type="entry name" value="Nuc_deoxyri_tr2"/>
</dbReference>
<organism evidence="1">
    <name type="scientific">Mytilinidion resinicola</name>
    <dbReference type="NCBI Taxonomy" id="574789"/>
    <lineage>
        <taxon>Eukaryota</taxon>
        <taxon>Fungi</taxon>
        <taxon>Dikarya</taxon>
        <taxon>Ascomycota</taxon>
        <taxon>Pezizomycotina</taxon>
        <taxon>Dothideomycetes</taxon>
        <taxon>Pleosporomycetidae</taxon>
        <taxon>Mytilinidiales</taxon>
        <taxon>Mytilinidiaceae</taxon>
        <taxon>Mytilinidion</taxon>
    </lineage>
</organism>
<reference evidence="3" key="3">
    <citation type="submission" date="2025-04" db="UniProtKB">
        <authorList>
            <consortium name="RefSeq"/>
        </authorList>
    </citation>
    <scope>IDENTIFICATION</scope>
    <source>
        <strain evidence="3">CBS 304.34</strain>
    </source>
</reference>
<evidence type="ECO:0008006" key="4">
    <source>
        <dbReference type="Google" id="ProtNLM"/>
    </source>
</evidence>
<dbReference type="OrthoDB" id="2893324at2759"/>
<dbReference type="GeneID" id="54455134"/>
<reference evidence="1 3" key="1">
    <citation type="journal article" date="2020" name="Stud. Mycol.">
        <title>101 Dothideomycetes genomes: a test case for predicting lifestyles and emergence of pathogens.</title>
        <authorList>
            <person name="Haridas S."/>
            <person name="Albert R."/>
            <person name="Binder M."/>
            <person name="Bloem J."/>
            <person name="Labutti K."/>
            <person name="Salamov A."/>
            <person name="Andreopoulos B."/>
            <person name="Baker S."/>
            <person name="Barry K."/>
            <person name="Bills G."/>
            <person name="Bluhm B."/>
            <person name="Cannon C."/>
            <person name="Castanera R."/>
            <person name="Culley D."/>
            <person name="Daum C."/>
            <person name="Ezra D."/>
            <person name="Gonzalez J."/>
            <person name="Henrissat B."/>
            <person name="Kuo A."/>
            <person name="Liang C."/>
            <person name="Lipzen A."/>
            <person name="Lutzoni F."/>
            <person name="Magnuson J."/>
            <person name="Mondo S."/>
            <person name="Nolan M."/>
            <person name="Ohm R."/>
            <person name="Pangilinan J."/>
            <person name="Park H.-J."/>
            <person name="Ramirez L."/>
            <person name="Alfaro M."/>
            <person name="Sun H."/>
            <person name="Tritt A."/>
            <person name="Yoshinaga Y."/>
            <person name="Zwiers L.-H."/>
            <person name="Turgeon B."/>
            <person name="Goodwin S."/>
            <person name="Spatafora J."/>
            <person name="Crous P."/>
            <person name="Grigoriev I."/>
        </authorList>
    </citation>
    <scope>NUCLEOTIDE SEQUENCE</scope>
    <source>
        <strain evidence="1 3">CBS 304.34</strain>
    </source>
</reference>
<dbReference type="EMBL" id="MU003700">
    <property type="protein sequence ID" value="KAF2810228.1"/>
    <property type="molecule type" value="Genomic_DNA"/>
</dbReference>
<reference evidence="3" key="2">
    <citation type="submission" date="2020-04" db="EMBL/GenBank/DDBJ databases">
        <authorList>
            <consortium name="NCBI Genome Project"/>
        </authorList>
    </citation>
    <scope>NUCLEOTIDE SEQUENCE</scope>
    <source>
        <strain evidence="3">CBS 304.34</strain>
    </source>
</reference>
<evidence type="ECO:0000313" key="2">
    <source>
        <dbReference type="Proteomes" id="UP000504636"/>
    </source>
</evidence>
<evidence type="ECO:0000313" key="3">
    <source>
        <dbReference type="RefSeq" id="XP_033577192.1"/>
    </source>
</evidence>
<gene>
    <name evidence="1 3" type="ORF">BDZ99DRAFT_307705</name>
</gene>
<dbReference type="AlphaFoldDB" id="A0A6A6YNX1"/>
<name>A0A6A6YNX1_9PEZI</name>
<dbReference type="Proteomes" id="UP000504636">
    <property type="component" value="Unplaced"/>
</dbReference>
<dbReference type="Gene3D" id="3.40.50.450">
    <property type="match status" value="1"/>
</dbReference>
<dbReference type="RefSeq" id="XP_033577192.1">
    <property type="nucleotide sequence ID" value="XM_033714241.1"/>
</dbReference>
<evidence type="ECO:0000313" key="1">
    <source>
        <dbReference type="EMBL" id="KAF2810228.1"/>
    </source>
</evidence>
<dbReference type="Pfam" id="PF15891">
    <property type="entry name" value="Nuc_deoxyri_tr2"/>
    <property type="match status" value="1"/>
</dbReference>
<keyword evidence="2" id="KW-1185">Reference proteome</keyword>
<accession>A0A6A6YNX1</accession>
<proteinExistence type="predicted"/>
<protein>
    <recommendedName>
        <fullName evidence="4">Nucleoside 2-deoxyribosyltransferase</fullName>
    </recommendedName>
</protein>